<name>A0A317NRG5_9NOCA</name>
<dbReference type="Gene3D" id="1.10.287.620">
    <property type="entry name" value="Helix Hairpins"/>
    <property type="match status" value="1"/>
</dbReference>
<evidence type="ECO:0000313" key="3">
    <source>
        <dbReference type="Proteomes" id="UP000246410"/>
    </source>
</evidence>
<evidence type="ECO:0000313" key="2">
    <source>
        <dbReference type="EMBL" id="PWV77926.1"/>
    </source>
</evidence>
<feature type="compositionally biased region" description="Basic and acidic residues" evidence="1">
    <location>
        <begin position="270"/>
        <end position="284"/>
    </location>
</feature>
<dbReference type="Proteomes" id="UP000246410">
    <property type="component" value="Unassembled WGS sequence"/>
</dbReference>
<reference evidence="2 3" key="1">
    <citation type="submission" date="2018-05" db="EMBL/GenBank/DDBJ databases">
        <title>Genomic Encyclopedia of Type Strains, Phase IV (KMG-IV): sequencing the most valuable type-strain genomes for metagenomic binning, comparative biology and taxonomic classification.</title>
        <authorList>
            <person name="Goeker M."/>
        </authorList>
    </citation>
    <scope>NUCLEOTIDE SEQUENCE [LARGE SCALE GENOMIC DNA]</scope>
    <source>
        <strain evidence="2 3">DSM 44717</strain>
    </source>
</reference>
<gene>
    <name evidence="2" type="ORF">DFR69_103526</name>
</gene>
<sequence length="310" mass="33649">MTAGDDTQAGPGHARPRRTLATITKVTIDDVVDELYGLDPGEFVATRTERAAQAREDGDRELAKAITALRKPTVAAWTVNLLARHAPKEISALLDLGDALRSAQRQLSGDKLRALGAQRQQVVNAMTKRAGELAAEHERPASEQVLREVGQTLTAALADPDVADQVRAGVLPTTVTYDGFGPAGLVAITGGKATPPKKASPRRGKTSPEDAAAKRRAEAKQELDDAESALAEAESAKEEAETAAARAKSELDEIESRIDELRAELEHAEQQRHFARTTEHRARGELTSARSQFDRMRRWVERAKARMDES</sequence>
<dbReference type="EMBL" id="QGTL01000003">
    <property type="protein sequence ID" value="PWV77926.1"/>
    <property type="molecule type" value="Genomic_DNA"/>
</dbReference>
<feature type="compositionally biased region" description="Basic and acidic residues" evidence="1">
    <location>
        <begin position="206"/>
        <end position="223"/>
    </location>
</feature>
<protein>
    <submittedName>
        <fullName evidence="2">Uncharacterized protein</fullName>
    </submittedName>
</protein>
<comment type="caution">
    <text evidence="2">The sequence shown here is derived from an EMBL/GenBank/DDBJ whole genome shotgun (WGS) entry which is preliminary data.</text>
</comment>
<dbReference type="SUPFAM" id="SSF57997">
    <property type="entry name" value="Tropomyosin"/>
    <property type="match status" value="1"/>
</dbReference>
<proteinExistence type="predicted"/>
<feature type="region of interest" description="Disordered" evidence="1">
    <location>
        <begin position="187"/>
        <end position="251"/>
    </location>
</feature>
<dbReference type="AlphaFoldDB" id="A0A317NRG5"/>
<accession>A0A317NRG5</accession>
<organism evidence="2 3">
    <name type="scientific">Nocardia neocaledoniensis</name>
    <dbReference type="NCBI Taxonomy" id="236511"/>
    <lineage>
        <taxon>Bacteria</taxon>
        <taxon>Bacillati</taxon>
        <taxon>Actinomycetota</taxon>
        <taxon>Actinomycetes</taxon>
        <taxon>Mycobacteriales</taxon>
        <taxon>Nocardiaceae</taxon>
        <taxon>Nocardia</taxon>
    </lineage>
</organism>
<evidence type="ECO:0000256" key="1">
    <source>
        <dbReference type="SAM" id="MobiDB-lite"/>
    </source>
</evidence>
<keyword evidence="3" id="KW-1185">Reference proteome</keyword>
<feature type="region of interest" description="Disordered" evidence="1">
    <location>
        <begin position="270"/>
        <end position="291"/>
    </location>
</feature>